<dbReference type="InterPro" id="IPR048634">
    <property type="entry name" value="SecD_SecF_C"/>
</dbReference>
<feature type="domain" description="SecDF P1 head subdomain" evidence="13">
    <location>
        <begin position="236"/>
        <end position="338"/>
    </location>
</feature>
<comment type="subcellular location">
    <subcellularLocation>
        <location evidence="1 10">Cell membrane</location>
        <topology evidence="1 10">Multi-pass membrane protein</topology>
    </subcellularLocation>
</comment>
<dbReference type="EMBL" id="LWQT01000120">
    <property type="protein sequence ID" value="OAN44037.1"/>
    <property type="molecule type" value="Genomic_DNA"/>
</dbReference>
<feature type="transmembrane region" description="Helical" evidence="10">
    <location>
        <begin position="359"/>
        <end position="379"/>
    </location>
</feature>
<keyword evidence="9 10" id="KW-0472">Membrane</keyword>
<comment type="caution">
    <text evidence="10">Lacks conserved residue(s) required for the propagation of feature annotation.</text>
</comment>
<evidence type="ECO:0000259" key="11">
    <source>
        <dbReference type="Pfam" id="PF02355"/>
    </source>
</evidence>
<name>A0A178M741_9PROT</name>
<evidence type="ECO:0000256" key="2">
    <source>
        <dbReference type="ARBA" id="ARBA00022448"/>
    </source>
</evidence>
<comment type="subunit">
    <text evidence="10">Forms a complex with SecF. Part of the essential Sec protein translocation apparatus which comprises SecA, SecYEG and auxiliary proteins SecDF-YajC and YidC.</text>
</comment>
<evidence type="ECO:0000259" key="12">
    <source>
        <dbReference type="Pfam" id="PF21760"/>
    </source>
</evidence>
<keyword evidence="2 10" id="KW-0813">Transport</keyword>
<dbReference type="InterPro" id="IPR001036">
    <property type="entry name" value="Acrflvin-R"/>
</dbReference>
<dbReference type="PRINTS" id="PR00702">
    <property type="entry name" value="ACRIFLAVINRP"/>
</dbReference>
<proteinExistence type="inferred from homology"/>
<dbReference type="GO" id="GO:0015450">
    <property type="term" value="F:protein-transporting ATPase activity"/>
    <property type="evidence" value="ECO:0007669"/>
    <property type="project" value="InterPro"/>
</dbReference>
<dbReference type="Gene3D" id="3.30.1360.200">
    <property type="match status" value="1"/>
</dbReference>
<feature type="transmembrane region" description="Helical" evidence="10">
    <location>
        <begin position="412"/>
        <end position="431"/>
    </location>
</feature>
<dbReference type="InterPro" id="IPR054384">
    <property type="entry name" value="SecDF_P1_head"/>
</dbReference>
<dbReference type="FunFam" id="1.20.1640.10:FF:000004">
    <property type="entry name" value="Protein translocase subunit SecD"/>
    <property type="match status" value="1"/>
</dbReference>
<dbReference type="SUPFAM" id="SSF82866">
    <property type="entry name" value="Multidrug efflux transporter AcrB transmembrane domain"/>
    <property type="match status" value="1"/>
</dbReference>
<dbReference type="Pfam" id="PF22599">
    <property type="entry name" value="SecDF_P1_head"/>
    <property type="match status" value="1"/>
</dbReference>
<dbReference type="Pfam" id="PF07549">
    <property type="entry name" value="Sec_GG"/>
    <property type="match status" value="1"/>
</dbReference>
<dbReference type="FunFam" id="3.30.1360.200:FF:000002">
    <property type="entry name" value="Preprotein translocase subunit SecD"/>
    <property type="match status" value="1"/>
</dbReference>
<dbReference type="STRING" id="1285242.A6A04_09170"/>
<dbReference type="Pfam" id="PF02355">
    <property type="entry name" value="SecD_SecF_C"/>
    <property type="match status" value="1"/>
</dbReference>
<dbReference type="PANTHER" id="PTHR30081:SF1">
    <property type="entry name" value="PROTEIN TRANSLOCASE SUBUNIT SECD"/>
    <property type="match status" value="1"/>
</dbReference>
<comment type="similarity">
    <text evidence="10">Belongs to the SecD/SecF family. SecD subfamily.</text>
</comment>
<evidence type="ECO:0000256" key="10">
    <source>
        <dbReference type="HAMAP-Rule" id="MF_01463"/>
    </source>
</evidence>
<keyword evidence="5 10" id="KW-0812">Transmembrane</keyword>
<dbReference type="Gene3D" id="3.30.70.3400">
    <property type="match status" value="2"/>
</dbReference>
<dbReference type="HAMAP" id="MF_01463_B">
    <property type="entry name" value="SecD_B"/>
    <property type="match status" value="1"/>
</dbReference>
<evidence type="ECO:0000256" key="4">
    <source>
        <dbReference type="ARBA" id="ARBA00022519"/>
    </source>
</evidence>
<dbReference type="InterPro" id="IPR005791">
    <property type="entry name" value="SecD"/>
</dbReference>
<evidence type="ECO:0000256" key="5">
    <source>
        <dbReference type="ARBA" id="ARBA00022692"/>
    </source>
</evidence>
<dbReference type="Proteomes" id="UP000078428">
    <property type="component" value="Unassembled WGS sequence"/>
</dbReference>
<dbReference type="PANTHER" id="PTHR30081">
    <property type="entry name" value="PROTEIN-EXPORT MEMBRANE PROTEIN SEC"/>
    <property type="match status" value="1"/>
</dbReference>
<sequence length="522" mass="56806">MSHFPKWKIIVVVLTSLMGIVFAAPNLLSREQADQLPSWLQPVSLGLDLQGGSYLLLEVDTGYVVREQLTTLVEAVRSGLRKEKIKYSELGNKGDVVSVRVMDAEDRSRAREFLRKLDGDASLDARDDGLMVLKYSEEAVKRRKMSAVEQSLEIVRRRIDELGTREPSIQRQGEDRIVVQLPGVKDPDRIKVLLGKTAKLTFHLLDDSATPEEAAKGRVPPGSMLLPSAEKERGFPETYVVRKRIEVGGDMLVDSKATFNEGRPVVSFRFNTVGAKKFGDATRDNAGKSLAIVLDEKVISAPRINEPILGGSGIISGSFTVQQAQDLSLLLRAGALPAPLQVLEERTVGPDLGADSIKAGAVASLLGLILVVVLMILIYGTFGLLADIAMVLNLILLLAFLSMLGATLTLPGIAGIVLTMGMAVDANVLIYERMREEQRNGRTVMSAMQAGYDRAFATIFDAHVTTLVAAALLFQFGTGPVRGFAVTLSIGLLVSLYTAVLVNRILVFSWVSWRRLKSLPLA</sequence>
<evidence type="ECO:0000256" key="6">
    <source>
        <dbReference type="ARBA" id="ARBA00022927"/>
    </source>
</evidence>
<feature type="domain" description="Protein export membrane protein SecD/SecF C-terminal" evidence="11">
    <location>
        <begin position="341"/>
        <end position="510"/>
    </location>
</feature>
<evidence type="ECO:0000256" key="9">
    <source>
        <dbReference type="ARBA" id="ARBA00023136"/>
    </source>
</evidence>
<dbReference type="GO" id="GO:0065002">
    <property type="term" value="P:intracellular protein transmembrane transport"/>
    <property type="evidence" value="ECO:0007669"/>
    <property type="project" value="UniProtKB-UniRule"/>
</dbReference>
<dbReference type="GO" id="GO:0043952">
    <property type="term" value="P:protein transport by the Sec complex"/>
    <property type="evidence" value="ECO:0007669"/>
    <property type="project" value="UniProtKB-UniRule"/>
</dbReference>
<comment type="caution">
    <text evidence="14">The sequence shown here is derived from an EMBL/GenBank/DDBJ whole genome shotgun (WGS) entry which is preliminary data.</text>
</comment>
<keyword evidence="4" id="KW-0997">Cell inner membrane</keyword>
<dbReference type="GO" id="GO:0006605">
    <property type="term" value="P:protein targeting"/>
    <property type="evidence" value="ECO:0007669"/>
    <property type="project" value="UniProtKB-UniRule"/>
</dbReference>
<organism evidence="14 15">
    <name type="scientific">Paramagnetospirillum marisnigri</name>
    <dbReference type="NCBI Taxonomy" id="1285242"/>
    <lineage>
        <taxon>Bacteria</taxon>
        <taxon>Pseudomonadati</taxon>
        <taxon>Pseudomonadota</taxon>
        <taxon>Alphaproteobacteria</taxon>
        <taxon>Rhodospirillales</taxon>
        <taxon>Magnetospirillaceae</taxon>
        <taxon>Paramagnetospirillum</taxon>
    </lineage>
</organism>
<keyword evidence="6 10" id="KW-0653">Protein transport</keyword>
<keyword evidence="8 10" id="KW-0811">Translocation</keyword>
<dbReference type="OrthoDB" id="9805019at2"/>
<protein>
    <recommendedName>
        <fullName evidence="10">Protein translocase subunit SecD</fullName>
    </recommendedName>
</protein>
<dbReference type="RefSeq" id="WP_068495830.1">
    <property type="nucleotide sequence ID" value="NZ_LWQT01000120.1"/>
</dbReference>
<evidence type="ECO:0000256" key="3">
    <source>
        <dbReference type="ARBA" id="ARBA00022475"/>
    </source>
</evidence>
<feature type="transmembrane region" description="Helical" evidence="10">
    <location>
        <begin position="452"/>
        <end position="477"/>
    </location>
</feature>
<gene>
    <name evidence="10" type="primary">secD</name>
    <name evidence="14" type="ORF">A6A04_09170</name>
</gene>
<keyword evidence="7 10" id="KW-1133">Transmembrane helix</keyword>
<comment type="function">
    <text evidence="10">Part of the Sec protein translocase complex. Interacts with the SecYEG preprotein conducting channel. SecDF uses the proton motive force (PMF) to complete protein translocation after the ATP-dependent function of SecA.</text>
</comment>
<dbReference type="InterPro" id="IPR022646">
    <property type="entry name" value="SecD/SecF_CS"/>
</dbReference>
<dbReference type="InterPro" id="IPR055344">
    <property type="entry name" value="SecD_SecF_C_bact"/>
</dbReference>
<evidence type="ECO:0000256" key="7">
    <source>
        <dbReference type="ARBA" id="ARBA00022989"/>
    </source>
</evidence>
<feature type="domain" description="Protein translocase subunit SecDF P1" evidence="12">
    <location>
        <begin position="148"/>
        <end position="207"/>
    </location>
</feature>
<dbReference type="AlphaFoldDB" id="A0A178M741"/>
<evidence type="ECO:0000313" key="15">
    <source>
        <dbReference type="Proteomes" id="UP000078428"/>
    </source>
</evidence>
<evidence type="ECO:0000313" key="14">
    <source>
        <dbReference type="EMBL" id="OAN44037.1"/>
    </source>
</evidence>
<keyword evidence="3 10" id="KW-1003">Cell membrane</keyword>
<feature type="transmembrane region" description="Helical" evidence="10">
    <location>
        <begin position="483"/>
        <end position="507"/>
    </location>
</feature>
<feature type="transmembrane region" description="Helical" evidence="10">
    <location>
        <begin position="384"/>
        <end position="406"/>
    </location>
</feature>
<accession>A0A178M741</accession>
<dbReference type="InterPro" id="IPR022813">
    <property type="entry name" value="SecD/SecF_arch_bac"/>
</dbReference>
<reference evidence="14 15" key="1">
    <citation type="submission" date="2016-04" db="EMBL/GenBank/DDBJ databases">
        <title>Draft genome sequence of freshwater magnetotactic bacteria Magnetospirillum marisnigri SP-1 and Magnetospirillum moscoviense BB-1.</title>
        <authorList>
            <person name="Koziaeva V."/>
            <person name="Dziuba M.V."/>
            <person name="Ivanov T.M."/>
            <person name="Kuznetsov B."/>
            <person name="Grouzdev D.S."/>
        </authorList>
    </citation>
    <scope>NUCLEOTIDE SEQUENCE [LARGE SCALE GENOMIC DNA]</scope>
    <source>
        <strain evidence="14 15">SP-1</strain>
    </source>
</reference>
<dbReference type="NCBIfam" id="TIGR01129">
    <property type="entry name" value="secD"/>
    <property type="match status" value="1"/>
</dbReference>
<evidence type="ECO:0000256" key="1">
    <source>
        <dbReference type="ARBA" id="ARBA00004651"/>
    </source>
</evidence>
<evidence type="ECO:0000259" key="13">
    <source>
        <dbReference type="Pfam" id="PF22599"/>
    </source>
</evidence>
<dbReference type="GO" id="GO:0005886">
    <property type="term" value="C:plasma membrane"/>
    <property type="evidence" value="ECO:0007669"/>
    <property type="project" value="UniProtKB-SubCell"/>
</dbReference>
<dbReference type="NCBIfam" id="TIGR00916">
    <property type="entry name" value="2A0604s01"/>
    <property type="match status" value="1"/>
</dbReference>
<evidence type="ECO:0000256" key="8">
    <source>
        <dbReference type="ARBA" id="ARBA00023010"/>
    </source>
</evidence>
<dbReference type="Gene3D" id="1.20.1640.10">
    <property type="entry name" value="Multidrug efflux transporter AcrB transmembrane domain"/>
    <property type="match status" value="1"/>
</dbReference>
<dbReference type="Pfam" id="PF21760">
    <property type="entry name" value="SecD_1st"/>
    <property type="match status" value="1"/>
</dbReference>
<keyword evidence="15" id="KW-1185">Reference proteome</keyword>
<dbReference type="InterPro" id="IPR048631">
    <property type="entry name" value="SecD_1st"/>
</dbReference>